<name>A0A1P8UFA7_9GAMM</name>
<sequence>MNGVLFYNKNGSDKFWAISVRESICYTFFGRRGRDGQVRRKHFAGSRVANAYSEKSLMKNLIRGTNQCRLLCMVFQKNGSSMLFSGRMGSTRTTIQNQNRSHPRIPESQPSSPGRQKNALRWKTSMTRSPWLIRC</sequence>
<organism evidence="3 4">
    <name type="scientific">Acidihalobacter ferrooxydans</name>
    <dbReference type="NCBI Taxonomy" id="1765967"/>
    <lineage>
        <taxon>Bacteria</taxon>
        <taxon>Pseudomonadati</taxon>
        <taxon>Pseudomonadota</taxon>
        <taxon>Gammaproteobacteria</taxon>
        <taxon>Chromatiales</taxon>
        <taxon>Ectothiorhodospiraceae</taxon>
        <taxon>Acidihalobacter</taxon>
    </lineage>
</organism>
<dbReference type="Pfam" id="PF05406">
    <property type="entry name" value="WGR"/>
    <property type="match status" value="1"/>
</dbReference>
<dbReference type="Gene3D" id="2.20.140.10">
    <property type="entry name" value="WGR domain"/>
    <property type="match status" value="1"/>
</dbReference>
<reference evidence="3 4" key="1">
    <citation type="submission" date="2017-01" db="EMBL/GenBank/DDBJ databases">
        <title>Draft sequence of Acidihalobacter ferrooxidans strain DSM 14175 (strain V8).</title>
        <authorList>
            <person name="Khaleque H.N."/>
            <person name="Ramsay J.P."/>
            <person name="Murphy R.J.T."/>
            <person name="Kaksonen A.H."/>
            <person name="Boxall N.J."/>
            <person name="Watkin E.L.J."/>
        </authorList>
    </citation>
    <scope>NUCLEOTIDE SEQUENCE [LARGE SCALE GENOMIC DNA]</scope>
    <source>
        <strain evidence="3 4">V8</strain>
    </source>
</reference>
<dbReference type="EMBL" id="CP019434">
    <property type="protein sequence ID" value="APZ42515.1"/>
    <property type="molecule type" value="Genomic_DNA"/>
</dbReference>
<dbReference type="STRING" id="1765967.BW247_04930"/>
<dbReference type="OrthoDB" id="6200718at2"/>
<evidence type="ECO:0000313" key="3">
    <source>
        <dbReference type="EMBL" id="APZ42515.1"/>
    </source>
</evidence>
<evidence type="ECO:0000313" key="4">
    <source>
        <dbReference type="Proteomes" id="UP000243807"/>
    </source>
</evidence>
<proteinExistence type="predicted"/>
<gene>
    <name evidence="3" type="ORF">BW247_04930</name>
</gene>
<protein>
    <recommendedName>
        <fullName evidence="2">WGR domain-containing protein</fullName>
    </recommendedName>
</protein>
<dbReference type="AlphaFoldDB" id="A0A1P8UFA7"/>
<evidence type="ECO:0000256" key="1">
    <source>
        <dbReference type="SAM" id="MobiDB-lite"/>
    </source>
</evidence>
<dbReference type="InterPro" id="IPR008893">
    <property type="entry name" value="WGR_domain"/>
</dbReference>
<dbReference type="KEGG" id="afy:BW247_04930"/>
<keyword evidence="4" id="KW-1185">Reference proteome</keyword>
<feature type="region of interest" description="Disordered" evidence="1">
    <location>
        <begin position="94"/>
        <end position="118"/>
    </location>
</feature>
<feature type="domain" description="WGR" evidence="2">
    <location>
        <begin position="9"/>
        <end position="55"/>
    </location>
</feature>
<accession>A0A1P8UFA7</accession>
<evidence type="ECO:0000259" key="2">
    <source>
        <dbReference type="Pfam" id="PF05406"/>
    </source>
</evidence>
<dbReference type="Proteomes" id="UP000243807">
    <property type="component" value="Chromosome"/>
</dbReference>